<sequence>MNLQHICDLLKNAGSERAIITINTNGDNASVILTVPTSNTVVDIKNSAQVELRNALSIPLAISGQVAEVDAAFNESIADYAQVFILNNSELKNSVTTVKPVTNRSNKSKTAEVTVKPTTPINNVQESPTVKVKDNANVKSEPENAIKTPTPAPDDAFSIGSFFDVQPL</sequence>
<reference evidence="2 3" key="1">
    <citation type="journal article" date="2018" name="Syst. Appl. Microbiol.">
        <title>Photobacterium carnosum sp. nov., isolated from spoiled modified atmosphere packaged poultry meat.</title>
        <authorList>
            <person name="Hilgarth M."/>
            <person name="Fuertes S."/>
            <person name="Ehrmann M."/>
            <person name="Vogel R.F."/>
        </authorList>
    </citation>
    <scope>NUCLEOTIDE SEQUENCE [LARGE SCALE GENOMIC DNA]</scope>
    <source>
        <strain evidence="2 3">TMW 2.2021</strain>
    </source>
</reference>
<organism evidence="2 3">
    <name type="scientific">Photobacterium carnosum</name>
    <dbReference type="NCBI Taxonomy" id="2023717"/>
    <lineage>
        <taxon>Bacteria</taxon>
        <taxon>Pseudomonadati</taxon>
        <taxon>Pseudomonadota</taxon>
        <taxon>Gammaproteobacteria</taxon>
        <taxon>Vibrionales</taxon>
        <taxon>Vibrionaceae</taxon>
        <taxon>Photobacterium</taxon>
    </lineage>
</organism>
<name>A0A2N4UWF2_9GAMM</name>
<protein>
    <recommendedName>
        <fullName evidence="4">PRTRC system protein E</fullName>
    </recommendedName>
</protein>
<dbReference type="Proteomes" id="UP000234420">
    <property type="component" value="Unassembled WGS sequence"/>
</dbReference>
<comment type="caution">
    <text evidence="2">The sequence shown here is derived from an EMBL/GenBank/DDBJ whole genome shotgun (WGS) entry which is preliminary data.</text>
</comment>
<feature type="region of interest" description="Disordered" evidence="1">
    <location>
        <begin position="120"/>
        <end position="153"/>
    </location>
</feature>
<gene>
    <name evidence="2" type="ORF">CIK00_03565</name>
</gene>
<evidence type="ECO:0000256" key="1">
    <source>
        <dbReference type="SAM" id="MobiDB-lite"/>
    </source>
</evidence>
<keyword evidence="3" id="KW-1185">Reference proteome</keyword>
<dbReference type="GeneID" id="69966055"/>
<proteinExistence type="predicted"/>
<evidence type="ECO:0000313" key="2">
    <source>
        <dbReference type="EMBL" id="PLC59361.1"/>
    </source>
</evidence>
<dbReference type="AlphaFoldDB" id="A0A2N4UWF2"/>
<evidence type="ECO:0008006" key="4">
    <source>
        <dbReference type="Google" id="ProtNLM"/>
    </source>
</evidence>
<accession>A0A2N4UWF2</accession>
<dbReference type="EMBL" id="NPIB01000002">
    <property type="protein sequence ID" value="PLC59361.1"/>
    <property type="molecule type" value="Genomic_DNA"/>
</dbReference>
<evidence type="ECO:0000313" key="3">
    <source>
        <dbReference type="Proteomes" id="UP000234420"/>
    </source>
</evidence>
<dbReference type="RefSeq" id="WP_101767563.1">
    <property type="nucleotide sequence ID" value="NZ_BPPU01000003.1"/>
</dbReference>
<feature type="compositionally biased region" description="Basic and acidic residues" evidence="1">
    <location>
        <begin position="131"/>
        <end position="144"/>
    </location>
</feature>